<dbReference type="PANTHER" id="PTHR11010:SF117">
    <property type="entry name" value="SERINE PROTEASE 16"/>
    <property type="match status" value="1"/>
</dbReference>
<reference evidence="7" key="1">
    <citation type="submission" date="2023-01" db="EMBL/GenBank/DDBJ databases">
        <title>The growth and conidiation of Purpureocillium lavendulum are regulated by nitrogen source and histone H3K14 acetylation.</title>
        <authorList>
            <person name="Tang P."/>
            <person name="Han J."/>
            <person name="Zhang C."/>
            <person name="Tang P."/>
            <person name="Qi F."/>
            <person name="Zhang K."/>
            <person name="Liang L."/>
        </authorList>
    </citation>
    <scope>NUCLEOTIDE SEQUENCE</scope>
    <source>
        <strain evidence="7">YMF1.00683</strain>
    </source>
</reference>
<evidence type="ECO:0000256" key="6">
    <source>
        <dbReference type="SAM" id="SignalP"/>
    </source>
</evidence>
<name>A0AB34FHH2_9HYPO</name>
<gene>
    <name evidence="7" type="ORF">O9K51_08250</name>
</gene>
<keyword evidence="8" id="KW-1185">Reference proteome</keyword>
<dbReference type="GO" id="GO:0004180">
    <property type="term" value="F:carboxypeptidase activity"/>
    <property type="evidence" value="ECO:0007669"/>
    <property type="project" value="UniProtKB-KW"/>
</dbReference>
<dbReference type="InterPro" id="IPR008758">
    <property type="entry name" value="Peptidase_S28"/>
</dbReference>
<dbReference type="SUPFAM" id="SSF53474">
    <property type="entry name" value="alpha/beta-Hydrolases"/>
    <property type="match status" value="1"/>
</dbReference>
<comment type="similarity">
    <text evidence="1">Belongs to the peptidase S28 family.</text>
</comment>
<dbReference type="EMBL" id="JAQHRD010000007">
    <property type="protein sequence ID" value="KAJ6438849.1"/>
    <property type="molecule type" value="Genomic_DNA"/>
</dbReference>
<protein>
    <submittedName>
        <fullName evidence="7">Extracelular serine carboxypeptidase</fullName>
    </submittedName>
</protein>
<dbReference type="Proteomes" id="UP001163105">
    <property type="component" value="Unassembled WGS sequence"/>
</dbReference>
<evidence type="ECO:0000313" key="7">
    <source>
        <dbReference type="EMBL" id="KAJ6438849.1"/>
    </source>
</evidence>
<dbReference type="FunFam" id="3.40.50.1820:FF:000251">
    <property type="entry name" value="Extracelular serine carboxypeptidase, putative"/>
    <property type="match status" value="1"/>
</dbReference>
<evidence type="ECO:0000256" key="5">
    <source>
        <dbReference type="ARBA" id="ARBA00023180"/>
    </source>
</evidence>
<evidence type="ECO:0000256" key="1">
    <source>
        <dbReference type="ARBA" id="ARBA00011079"/>
    </source>
</evidence>
<dbReference type="AlphaFoldDB" id="A0AB34FHH2"/>
<evidence type="ECO:0000256" key="2">
    <source>
        <dbReference type="ARBA" id="ARBA00022670"/>
    </source>
</evidence>
<dbReference type="InterPro" id="IPR029058">
    <property type="entry name" value="AB_hydrolase_fold"/>
</dbReference>
<dbReference type="Pfam" id="PF05577">
    <property type="entry name" value="Peptidase_S28"/>
    <property type="match status" value="2"/>
</dbReference>
<comment type="caution">
    <text evidence="7">The sequence shown here is derived from an EMBL/GenBank/DDBJ whole genome shotgun (WGS) entry which is preliminary data.</text>
</comment>
<dbReference type="GO" id="GO:0006508">
    <property type="term" value="P:proteolysis"/>
    <property type="evidence" value="ECO:0007669"/>
    <property type="project" value="UniProtKB-KW"/>
</dbReference>
<keyword evidence="4" id="KW-0378">Hydrolase</keyword>
<keyword evidence="3 6" id="KW-0732">Signal</keyword>
<dbReference type="Gene3D" id="3.40.50.1820">
    <property type="entry name" value="alpha/beta hydrolase"/>
    <property type="match status" value="2"/>
</dbReference>
<evidence type="ECO:0000256" key="3">
    <source>
        <dbReference type="ARBA" id="ARBA00022729"/>
    </source>
</evidence>
<keyword evidence="7" id="KW-0121">Carboxypeptidase</keyword>
<proteinExistence type="inferred from homology"/>
<accession>A0AB34FHH2</accession>
<feature type="chain" id="PRO_5044266257" evidence="6">
    <location>
        <begin position="24"/>
        <end position="567"/>
    </location>
</feature>
<evidence type="ECO:0000313" key="8">
    <source>
        <dbReference type="Proteomes" id="UP001163105"/>
    </source>
</evidence>
<dbReference type="GO" id="GO:0008239">
    <property type="term" value="F:dipeptidyl-peptidase activity"/>
    <property type="evidence" value="ECO:0007669"/>
    <property type="project" value="TreeGrafter"/>
</dbReference>
<dbReference type="GO" id="GO:0070008">
    <property type="term" value="F:serine-type exopeptidase activity"/>
    <property type="evidence" value="ECO:0007669"/>
    <property type="project" value="InterPro"/>
</dbReference>
<keyword evidence="2" id="KW-0645">Protease</keyword>
<keyword evidence="5" id="KW-0325">Glycoprotein</keyword>
<feature type="signal peptide" evidence="6">
    <location>
        <begin position="1"/>
        <end position="23"/>
    </location>
</feature>
<organism evidence="7 8">
    <name type="scientific">Purpureocillium lavendulum</name>
    <dbReference type="NCBI Taxonomy" id="1247861"/>
    <lineage>
        <taxon>Eukaryota</taxon>
        <taxon>Fungi</taxon>
        <taxon>Dikarya</taxon>
        <taxon>Ascomycota</taxon>
        <taxon>Pezizomycotina</taxon>
        <taxon>Sordariomycetes</taxon>
        <taxon>Hypocreomycetidae</taxon>
        <taxon>Hypocreales</taxon>
        <taxon>Ophiocordycipitaceae</taxon>
        <taxon>Purpureocillium</taxon>
    </lineage>
</organism>
<evidence type="ECO:0000256" key="4">
    <source>
        <dbReference type="ARBA" id="ARBA00022801"/>
    </source>
</evidence>
<sequence>MMLRSIAALAALAALSAVVPAAALQAPGLLRHAPVPSTNPQTGQSQTAAELVGAGSTGSRIKAYNLSVPVDHFHNESRYEPHTDAFFNLRYWVDITHYKPGGPVIVLNSGETSGEARIDFLDHGIVPILTKATGGVGVVLEHRYYGTSFPTANVTTQSLRFLSTEQALADHAYFARHARFPGLEHVNLTAPGTPWIIYGGSYAGALAAFTRKVYPDVYWGAISSSGVTEAIDVFWQYFEAARRYAPGECAPTQQKIMHVVDTMLLSGDKAKEDEIKDLFGLKDLWNDEFASFLAGGVYGLQSTNWDPAQDDPSFGTWCATISTDALLFQSTAHLRPDVERAVRLAGYKDDGEQRSLTTRMLNYIGFVLDAGRKARGRCGKKTLRECLSNRFFEDDTSVSGDENRSWLYQTCTEWGYFTAGDATPKNKLAMISRAFTYEYSTIMCRSLFNITKHPDVGVVNKYGGFNFSYPRVALINGAQDPWRSCTGHAIGRPGRESTTEEPFMLIDWAVHHWDENGLSDPSQARPGFPPKQIADAQSEEVRFVKAWLKDFDRKRKRAPGMMGVGEL</sequence>
<dbReference type="PANTHER" id="PTHR11010">
    <property type="entry name" value="PROTEASE S28 PRO-X CARBOXYPEPTIDASE-RELATED"/>
    <property type="match status" value="1"/>
</dbReference>